<feature type="transmembrane region" description="Helical" evidence="12">
    <location>
        <begin position="49"/>
        <end position="70"/>
    </location>
</feature>
<dbReference type="PANTHER" id="PTHR11690:SF296">
    <property type="entry name" value="DEGENERIN-LIKE PROTEIN DEL-10"/>
    <property type="match status" value="1"/>
</dbReference>
<sequence>MSVKAIPSAEPMLKFANDADDVVQMYGKSATIHGVHAIITPQAFKWRRYVWLLLLIGMTFSLSFFLYLQFKKYASHPVVSSINVEFTDDLKLPDITICNSNNFHRDRIPDEPILKELLFNMSDLNYLRYQLNGTARPSTPKSTDSFTGPYLRKFAEDATHKVKDMFMVCEWQYKSLNCSRYLRKRFTDFGVCYTLTSNQDSPIALPVLSPSNTANNLRLIVNIEQDKYYYSRSSQSGIKVVLHEQNTEPSPFQHGFYVQPGTSTSVTFGITKYSWLPEPYKAFGNTSCEEIDDRTFKTENNTYQYSKDACVSNCIRNYLFKQCNCNFFLNRGPEPFCSLTELQDCLFPHMHNISHAHISNCHCPTPCQVTEYEARLSVANFASTFIKDYLVNINLIKSADTIDENLIDLRIQYSAVSAIIKQQKPEITIEGILGNLGGHMGLFIGASVMSLFELLEFLIIYLHQLCKHGFQKTRKKK</sequence>
<keyword evidence="8 12" id="KW-0472">Membrane</keyword>
<dbReference type="RefSeq" id="XP_009051302.1">
    <property type="nucleotide sequence ID" value="XM_009053054.1"/>
</dbReference>
<reference evidence="13 14" key="1">
    <citation type="journal article" date="2013" name="Nature">
        <title>Insights into bilaterian evolution from three spiralian genomes.</title>
        <authorList>
            <person name="Simakov O."/>
            <person name="Marletaz F."/>
            <person name="Cho S.J."/>
            <person name="Edsinger-Gonzales E."/>
            <person name="Havlak P."/>
            <person name="Hellsten U."/>
            <person name="Kuo D.H."/>
            <person name="Larsson T."/>
            <person name="Lv J."/>
            <person name="Arendt D."/>
            <person name="Savage R."/>
            <person name="Osoegawa K."/>
            <person name="de Jong P."/>
            <person name="Grimwood J."/>
            <person name="Chapman J.A."/>
            <person name="Shapiro H."/>
            <person name="Aerts A."/>
            <person name="Otillar R.P."/>
            <person name="Terry A.Y."/>
            <person name="Boore J.L."/>
            <person name="Grigoriev I.V."/>
            <person name="Lindberg D.R."/>
            <person name="Seaver E.C."/>
            <person name="Weisblat D.A."/>
            <person name="Putnam N.H."/>
            <person name="Rokhsar D.S."/>
        </authorList>
    </citation>
    <scope>NUCLEOTIDE SEQUENCE [LARGE SCALE GENOMIC DNA]</scope>
</reference>
<evidence type="ECO:0000313" key="14">
    <source>
        <dbReference type="Proteomes" id="UP000030746"/>
    </source>
</evidence>
<dbReference type="GeneID" id="20242751"/>
<evidence type="ECO:0000256" key="4">
    <source>
        <dbReference type="ARBA" id="ARBA00022692"/>
    </source>
</evidence>
<name>V4ALL5_LOTGI</name>
<keyword evidence="3 11" id="KW-0894">Sodium channel</keyword>
<dbReference type="PRINTS" id="PR01078">
    <property type="entry name" value="AMINACHANNEL"/>
</dbReference>
<accession>V4ALL5</accession>
<evidence type="ECO:0000256" key="6">
    <source>
        <dbReference type="ARBA" id="ARBA00023053"/>
    </source>
</evidence>
<dbReference type="GO" id="GO:0015280">
    <property type="term" value="F:ligand-gated sodium channel activity"/>
    <property type="evidence" value="ECO:0007669"/>
    <property type="project" value="TreeGrafter"/>
</dbReference>
<keyword evidence="5 12" id="KW-1133">Transmembrane helix</keyword>
<evidence type="ECO:0000256" key="3">
    <source>
        <dbReference type="ARBA" id="ARBA00022461"/>
    </source>
</evidence>
<comment type="subcellular location">
    <subcellularLocation>
        <location evidence="1">Membrane</location>
        <topology evidence="1">Multi-pass membrane protein</topology>
    </subcellularLocation>
</comment>
<evidence type="ECO:0000256" key="1">
    <source>
        <dbReference type="ARBA" id="ARBA00004141"/>
    </source>
</evidence>
<evidence type="ECO:0000256" key="2">
    <source>
        <dbReference type="ARBA" id="ARBA00022448"/>
    </source>
</evidence>
<dbReference type="OMA" id="YPAINER"/>
<keyword evidence="9 11" id="KW-0739">Sodium transport</keyword>
<dbReference type="GO" id="GO:0005886">
    <property type="term" value="C:plasma membrane"/>
    <property type="evidence" value="ECO:0007669"/>
    <property type="project" value="TreeGrafter"/>
</dbReference>
<evidence type="ECO:0000256" key="7">
    <source>
        <dbReference type="ARBA" id="ARBA00023065"/>
    </source>
</evidence>
<dbReference type="Gene3D" id="1.10.287.770">
    <property type="entry name" value="YojJ-like"/>
    <property type="match status" value="1"/>
</dbReference>
<dbReference type="EMBL" id="KB201294">
    <property type="protein sequence ID" value="ESO98007.1"/>
    <property type="molecule type" value="Genomic_DNA"/>
</dbReference>
<evidence type="ECO:0000256" key="11">
    <source>
        <dbReference type="RuleBase" id="RU000679"/>
    </source>
</evidence>
<evidence type="ECO:0000256" key="10">
    <source>
        <dbReference type="ARBA" id="ARBA00023303"/>
    </source>
</evidence>
<dbReference type="Gene3D" id="2.60.470.10">
    <property type="entry name" value="Acid-sensing ion channels like domains"/>
    <property type="match status" value="1"/>
</dbReference>
<evidence type="ECO:0000256" key="12">
    <source>
        <dbReference type="SAM" id="Phobius"/>
    </source>
</evidence>
<evidence type="ECO:0000313" key="13">
    <source>
        <dbReference type="EMBL" id="ESO98007.1"/>
    </source>
</evidence>
<keyword evidence="4 11" id="KW-0812">Transmembrane</keyword>
<dbReference type="Pfam" id="PF00858">
    <property type="entry name" value="ASC"/>
    <property type="match status" value="1"/>
</dbReference>
<dbReference type="AlphaFoldDB" id="V4ALL5"/>
<evidence type="ECO:0000256" key="9">
    <source>
        <dbReference type="ARBA" id="ARBA00023201"/>
    </source>
</evidence>
<dbReference type="KEGG" id="lgi:LOTGIDRAFT_174471"/>
<keyword evidence="14" id="KW-1185">Reference proteome</keyword>
<dbReference type="Proteomes" id="UP000030746">
    <property type="component" value="Unassembled WGS sequence"/>
</dbReference>
<keyword evidence="7 11" id="KW-0406">Ion transport</keyword>
<keyword evidence="10 11" id="KW-0407">Ion channel</keyword>
<gene>
    <name evidence="13" type="ORF">LOTGIDRAFT_174471</name>
</gene>
<keyword evidence="6" id="KW-0915">Sodium</keyword>
<organism evidence="13 14">
    <name type="scientific">Lottia gigantea</name>
    <name type="common">Giant owl limpet</name>
    <dbReference type="NCBI Taxonomy" id="225164"/>
    <lineage>
        <taxon>Eukaryota</taxon>
        <taxon>Metazoa</taxon>
        <taxon>Spiralia</taxon>
        <taxon>Lophotrochozoa</taxon>
        <taxon>Mollusca</taxon>
        <taxon>Gastropoda</taxon>
        <taxon>Patellogastropoda</taxon>
        <taxon>Lottioidea</taxon>
        <taxon>Lottiidae</taxon>
        <taxon>Lottia</taxon>
    </lineage>
</organism>
<dbReference type="PANTHER" id="PTHR11690">
    <property type="entry name" value="AMILORIDE-SENSITIVE SODIUM CHANNEL-RELATED"/>
    <property type="match status" value="1"/>
</dbReference>
<comment type="similarity">
    <text evidence="11">Belongs to the amiloride-sensitive sodium channel (TC 1.A.6) family.</text>
</comment>
<dbReference type="HOGENOM" id="CLU_020415_3_2_1"/>
<dbReference type="OrthoDB" id="6157104at2759"/>
<proteinExistence type="inferred from homology"/>
<evidence type="ECO:0000256" key="5">
    <source>
        <dbReference type="ARBA" id="ARBA00022989"/>
    </source>
</evidence>
<keyword evidence="2 11" id="KW-0813">Transport</keyword>
<feature type="transmembrane region" description="Helical" evidence="12">
    <location>
        <begin position="440"/>
        <end position="462"/>
    </location>
</feature>
<protein>
    <submittedName>
        <fullName evidence="13">Uncharacterized protein</fullName>
    </submittedName>
</protein>
<evidence type="ECO:0000256" key="8">
    <source>
        <dbReference type="ARBA" id="ARBA00023136"/>
    </source>
</evidence>
<dbReference type="CTD" id="20242751"/>
<dbReference type="InterPro" id="IPR001873">
    <property type="entry name" value="ENaC"/>
</dbReference>